<evidence type="ECO:0000313" key="1">
    <source>
        <dbReference type="EMBL" id="GAA4237516.1"/>
    </source>
</evidence>
<protein>
    <submittedName>
        <fullName evidence="1">Uncharacterized protein</fullName>
    </submittedName>
</protein>
<accession>A0ABP8CCA9</accession>
<gene>
    <name evidence="1" type="ORF">GCM10022291_24480</name>
</gene>
<sequence length="61" mass="6918">MLFNKVTKDNILQGIKDFENKVSALMGLCDALDQEEQQSQAHSEQLMQSVLREVFEGSKNC</sequence>
<name>A0ABP8CCA9_9FLAO</name>
<proteinExistence type="predicted"/>
<dbReference type="EMBL" id="BAABCA010000005">
    <property type="protein sequence ID" value="GAA4237516.1"/>
    <property type="molecule type" value="Genomic_DNA"/>
</dbReference>
<reference evidence="2" key="1">
    <citation type="journal article" date="2019" name="Int. J. Syst. Evol. Microbiol.">
        <title>The Global Catalogue of Microorganisms (GCM) 10K type strain sequencing project: providing services to taxonomists for standard genome sequencing and annotation.</title>
        <authorList>
            <consortium name="The Broad Institute Genomics Platform"/>
            <consortium name="The Broad Institute Genome Sequencing Center for Infectious Disease"/>
            <person name="Wu L."/>
            <person name="Ma J."/>
        </authorList>
    </citation>
    <scope>NUCLEOTIDE SEQUENCE [LARGE SCALE GENOMIC DNA]</scope>
    <source>
        <strain evidence="2">JCM 17630</strain>
    </source>
</reference>
<organism evidence="1 2">
    <name type="scientific">Postechiella marina</name>
    <dbReference type="NCBI Taxonomy" id="943941"/>
    <lineage>
        <taxon>Bacteria</taxon>
        <taxon>Pseudomonadati</taxon>
        <taxon>Bacteroidota</taxon>
        <taxon>Flavobacteriia</taxon>
        <taxon>Flavobacteriales</taxon>
        <taxon>Flavobacteriaceae</taxon>
        <taxon>Postechiella</taxon>
    </lineage>
</organism>
<dbReference type="RefSeq" id="WP_344788551.1">
    <property type="nucleotide sequence ID" value="NZ_BAABCA010000005.1"/>
</dbReference>
<evidence type="ECO:0000313" key="2">
    <source>
        <dbReference type="Proteomes" id="UP001501496"/>
    </source>
</evidence>
<comment type="caution">
    <text evidence="1">The sequence shown here is derived from an EMBL/GenBank/DDBJ whole genome shotgun (WGS) entry which is preliminary data.</text>
</comment>
<dbReference type="Proteomes" id="UP001501496">
    <property type="component" value="Unassembled WGS sequence"/>
</dbReference>
<keyword evidence="2" id="KW-1185">Reference proteome</keyword>